<protein>
    <submittedName>
        <fullName evidence="1">Uncharacterized protein</fullName>
    </submittedName>
</protein>
<proteinExistence type="predicted"/>
<evidence type="ECO:0000313" key="1">
    <source>
        <dbReference type="EMBL" id="ELY94220.1"/>
    </source>
</evidence>
<dbReference type="AlphaFoldDB" id="M0A636"/>
<organism evidence="1 2">
    <name type="scientific">Natrialba hulunbeirensis JCM 10989</name>
    <dbReference type="NCBI Taxonomy" id="1227493"/>
    <lineage>
        <taxon>Archaea</taxon>
        <taxon>Methanobacteriati</taxon>
        <taxon>Methanobacteriota</taxon>
        <taxon>Stenosarchaea group</taxon>
        <taxon>Halobacteria</taxon>
        <taxon>Halobacteriales</taxon>
        <taxon>Natrialbaceae</taxon>
        <taxon>Natrialba</taxon>
    </lineage>
</organism>
<gene>
    <name evidence="1" type="ORF">C483_03610</name>
</gene>
<accession>M0A636</accession>
<dbReference type="EMBL" id="AOIM01000012">
    <property type="protein sequence ID" value="ELY94220.1"/>
    <property type="molecule type" value="Genomic_DNA"/>
</dbReference>
<dbReference type="Proteomes" id="UP000011519">
    <property type="component" value="Unassembled WGS sequence"/>
</dbReference>
<reference evidence="1 2" key="1">
    <citation type="journal article" date="2014" name="PLoS Genet.">
        <title>Phylogenetically driven sequencing of extremely halophilic archaea reveals strategies for static and dynamic osmo-response.</title>
        <authorList>
            <person name="Becker E.A."/>
            <person name="Seitzer P.M."/>
            <person name="Tritt A."/>
            <person name="Larsen D."/>
            <person name="Krusor M."/>
            <person name="Yao A.I."/>
            <person name="Wu D."/>
            <person name="Madern D."/>
            <person name="Eisen J.A."/>
            <person name="Darling A.E."/>
            <person name="Facciotti M.T."/>
        </authorList>
    </citation>
    <scope>NUCLEOTIDE SEQUENCE [LARGE SCALE GENOMIC DNA]</scope>
    <source>
        <strain evidence="1 2">JCM 10989</strain>
    </source>
</reference>
<evidence type="ECO:0000313" key="2">
    <source>
        <dbReference type="Proteomes" id="UP000011519"/>
    </source>
</evidence>
<name>M0A636_9EURY</name>
<comment type="caution">
    <text evidence="1">The sequence shown here is derived from an EMBL/GenBank/DDBJ whole genome shotgun (WGS) entry which is preliminary data.</text>
</comment>
<keyword evidence="2" id="KW-1185">Reference proteome</keyword>
<sequence>MLPVAAFSERTPTLRALLAGIGRFDCFDHDASQFRLVFGLFLQFAERPLLKFLVVADTLSNLL</sequence>